<dbReference type="InterPro" id="IPR017853">
    <property type="entry name" value="GH"/>
</dbReference>
<reference evidence="5 6" key="1">
    <citation type="submission" date="2019-08" db="EMBL/GenBank/DDBJ databases">
        <authorList>
            <person name="Alioto T."/>
            <person name="Alioto T."/>
            <person name="Gomez Garrido J."/>
        </authorList>
    </citation>
    <scope>NUCLEOTIDE SEQUENCE [LARGE SCALE GENOMIC DNA]</scope>
</reference>
<dbReference type="Pfam" id="PF00128">
    <property type="entry name" value="Alpha-amylase"/>
    <property type="match status" value="2"/>
</dbReference>
<evidence type="ECO:0000256" key="3">
    <source>
        <dbReference type="SAM" id="Phobius"/>
    </source>
</evidence>
<evidence type="ECO:0000313" key="5">
    <source>
        <dbReference type="EMBL" id="VVC33480.1"/>
    </source>
</evidence>
<dbReference type="Proteomes" id="UP000325440">
    <property type="component" value="Unassembled WGS sequence"/>
</dbReference>
<name>A0A5E4MMN9_9HEMI</name>
<organism evidence="5 6">
    <name type="scientific">Cinara cedri</name>
    <dbReference type="NCBI Taxonomy" id="506608"/>
    <lineage>
        <taxon>Eukaryota</taxon>
        <taxon>Metazoa</taxon>
        <taxon>Ecdysozoa</taxon>
        <taxon>Arthropoda</taxon>
        <taxon>Hexapoda</taxon>
        <taxon>Insecta</taxon>
        <taxon>Pterygota</taxon>
        <taxon>Neoptera</taxon>
        <taxon>Paraneoptera</taxon>
        <taxon>Hemiptera</taxon>
        <taxon>Sternorrhyncha</taxon>
        <taxon>Aphidomorpha</taxon>
        <taxon>Aphidoidea</taxon>
        <taxon>Aphididae</taxon>
        <taxon>Lachninae</taxon>
        <taxon>Cinara</taxon>
    </lineage>
</organism>
<dbReference type="GO" id="GO:0005975">
    <property type="term" value="P:carbohydrate metabolic process"/>
    <property type="evidence" value="ECO:0007669"/>
    <property type="project" value="InterPro"/>
</dbReference>
<keyword evidence="3" id="KW-0472">Membrane</keyword>
<dbReference type="InterPro" id="IPR006047">
    <property type="entry name" value="GH13_cat_dom"/>
</dbReference>
<comment type="catalytic activity">
    <reaction evidence="1">
        <text>Hydrolysis of terminal, non-reducing (1-&gt;4)-linked alpha-D-glucose residues with release of alpha-D-glucose.</text>
        <dbReference type="EC" id="3.2.1.20"/>
    </reaction>
</comment>
<keyword evidence="3" id="KW-0812">Transmembrane</keyword>
<evidence type="ECO:0000256" key="1">
    <source>
        <dbReference type="ARBA" id="ARBA00001657"/>
    </source>
</evidence>
<proteinExistence type="predicted"/>
<dbReference type="EMBL" id="CABPRJ010000969">
    <property type="protein sequence ID" value="VVC33480.1"/>
    <property type="molecule type" value="Genomic_DNA"/>
</dbReference>
<dbReference type="GO" id="GO:0004558">
    <property type="term" value="F:alpha-1,4-glucosidase activity"/>
    <property type="evidence" value="ECO:0007669"/>
    <property type="project" value="UniProtKB-EC"/>
</dbReference>
<protein>
    <recommendedName>
        <fullName evidence="2">alpha-glucosidase</fullName>
        <ecNumber evidence="2">3.2.1.20</ecNumber>
    </recommendedName>
</protein>
<keyword evidence="6" id="KW-1185">Reference proteome</keyword>
<dbReference type="InterPro" id="IPR045857">
    <property type="entry name" value="O16G_dom_2"/>
</dbReference>
<feature type="transmembrane region" description="Helical" evidence="3">
    <location>
        <begin position="6"/>
        <end position="27"/>
    </location>
</feature>
<dbReference type="PANTHER" id="PTHR10357">
    <property type="entry name" value="ALPHA-AMYLASE FAMILY MEMBER"/>
    <property type="match status" value="1"/>
</dbReference>
<accession>A0A5E4MMN9</accession>
<sequence>MDMQTFHLYWLITLAYASVNITGNVYFPTRKFDSEWWSNTIIYQAYPRSFKDSNRDGVGDLKGIIQKLDHFVDLGIETIWVGPIFKSPMIDMGYDVENFTLIDPLFGTMDDFDELVSEMDKRSKFDRFESSAWTWNEERKQFYFHQFNPQQPDFNVRNPQVHLEFFNIMGFWLDRGVSGFRFDAVGYLYENNSFTDEPIIPGKEGSSYNDLNHIYTKNQPEVIDTLIQWRKYAEDFRKKNNKKNSVLIATESYTSINTLMQYYGNITNPGAQIPFNFQLLGMDRNNLLEQTEQGIKKWIENIPENMVPNWVIENHDLFRMSFYYGAEFIQLFTVLKLALPGVDVTYYGSEIGMDNTYMRPDQIKDIYSLKLYKSFGIAGLTRDVSRSPMQWDDSINAGFTDAKLPWLPVNPNYYHLNVEAQKKIPTSHYNVYKKMSQLRKTDTLKYGDLQTYNISKSIYIIKR</sequence>
<dbReference type="EC" id="3.2.1.20" evidence="2"/>
<dbReference type="SUPFAM" id="SSF51445">
    <property type="entry name" value="(Trans)glycosidases"/>
    <property type="match status" value="1"/>
</dbReference>
<dbReference type="OrthoDB" id="6574263at2759"/>
<feature type="domain" description="Glycosyl hydrolase family 13 catalytic" evidence="4">
    <location>
        <begin position="44"/>
        <end position="386"/>
    </location>
</feature>
<dbReference type="SMART" id="SM00642">
    <property type="entry name" value="Aamy"/>
    <property type="match status" value="1"/>
</dbReference>
<dbReference type="Gene3D" id="3.20.20.80">
    <property type="entry name" value="Glycosidases"/>
    <property type="match status" value="2"/>
</dbReference>
<evidence type="ECO:0000259" key="4">
    <source>
        <dbReference type="SMART" id="SM00642"/>
    </source>
</evidence>
<evidence type="ECO:0000256" key="2">
    <source>
        <dbReference type="ARBA" id="ARBA00012741"/>
    </source>
</evidence>
<keyword evidence="3" id="KW-1133">Transmembrane helix</keyword>
<dbReference type="PANTHER" id="PTHR10357:SF179">
    <property type="entry name" value="NEUTRAL AND BASIC AMINO ACID TRANSPORT PROTEIN RBAT"/>
    <property type="match status" value="1"/>
</dbReference>
<evidence type="ECO:0000313" key="6">
    <source>
        <dbReference type="Proteomes" id="UP000325440"/>
    </source>
</evidence>
<dbReference type="AlphaFoldDB" id="A0A5E4MMN9"/>
<keyword evidence="5" id="KW-0378">Hydrolase</keyword>
<gene>
    <name evidence="5" type="ORF">CINCED_3A011651</name>
</gene>
<dbReference type="Gene3D" id="3.90.400.10">
    <property type="entry name" value="Oligo-1,6-glucosidase, Domain 2"/>
    <property type="match status" value="1"/>
</dbReference>